<dbReference type="Proteomes" id="UP000748025">
    <property type="component" value="Unassembled WGS sequence"/>
</dbReference>
<name>A0A9P7T274_9HYPO</name>
<gene>
    <name evidence="3" type="ORF">E4U43_006445</name>
</gene>
<evidence type="ECO:0000313" key="3">
    <source>
        <dbReference type="EMBL" id="KAG6014515.1"/>
    </source>
</evidence>
<evidence type="ECO:0000259" key="2">
    <source>
        <dbReference type="Pfam" id="PF00722"/>
    </source>
</evidence>
<keyword evidence="1" id="KW-0732">Signal</keyword>
<dbReference type="InterPro" id="IPR013320">
    <property type="entry name" value="ConA-like_dom_sf"/>
</dbReference>
<dbReference type="InterPro" id="IPR000757">
    <property type="entry name" value="Beta-glucanase-like"/>
</dbReference>
<keyword evidence="4" id="KW-1185">Reference proteome</keyword>
<proteinExistence type="predicted"/>
<evidence type="ECO:0000256" key="1">
    <source>
        <dbReference type="SAM" id="SignalP"/>
    </source>
</evidence>
<accession>A0A9P7T274</accession>
<protein>
    <recommendedName>
        <fullName evidence="2">GH16 domain-containing protein</fullName>
    </recommendedName>
</protein>
<dbReference type="EMBL" id="SRPW01000444">
    <property type="protein sequence ID" value="KAG6014515.1"/>
    <property type="molecule type" value="Genomic_DNA"/>
</dbReference>
<feature type="chain" id="PRO_5040406254" description="GH16 domain-containing protein" evidence="1">
    <location>
        <begin position="19"/>
        <end position="123"/>
    </location>
</feature>
<dbReference type="AlphaFoldDB" id="A0A9P7T274"/>
<dbReference type="OrthoDB" id="4781at2759"/>
<sequence length="123" mass="12761">MLPNLFAGLTAAAAIVSAQTYSSCDPTKRGGCPPNPALGTPNASCSFSHNPCRLFSPLDGTSTSLSYGPHGAVFSIEREGQAPTVQTGRYIFFGRVDVVVQAAPGRGIVTSVVLQSDDLDEVC</sequence>
<organism evidence="3 4">
    <name type="scientific">Claviceps pusilla</name>
    <dbReference type="NCBI Taxonomy" id="123648"/>
    <lineage>
        <taxon>Eukaryota</taxon>
        <taxon>Fungi</taxon>
        <taxon>Dikarya</taxon>
        <taxon>Ascomycota</taxon>
        <taxon>Pezizomycotina</taxon>
        <taxon>Sordariomycetes</taxon>
        <taxon>Hypocreomycetidae</taxon>
        <taxon>Hypocreales</taxon>
        <taxon>Clavicipitaceae</taxon>
        <taxon>Claviceps</taxon>
    </lineage>
</organism>
<evidence type="ECO:0000313" key="4">
    <source>
        <dbReference type="Proteomes" id="UP000748025"/>
    </source>
</evidence>
<dbReference type="Pfam" id="PF00722">
    <property type="entry name" value="Glyco_hydro_16"/>
    <property type="match status" value="1"/>
</dbReference>
<feature type="signal peptide" evidence="1">
    <location>
        <begin position="1"/>
        <end position="18"/>
    </location>
</feature>
<dbReference type="SUPFAM" id="SSF49899">
    <property type="entry name" value="Concanavalin A-like lectins/glucanases"/>
    <property type="match status" value="1"/>
</dbReference>
<dbReference type="GO" id="GO:0005975">
    <property type="term" value="P:carbohydrate metabolic process"/>
    <property type="evidence" value="ECO:0007669"/>
    <property type="project" value="InterPro"/>
</dbReference>
<comment type="caution">
    <text evidence="3">The sequence shown here is derived from an EMBL/GenBank/DDBJ whole genome shotgun (WGS) entry which is preliminary data.</text>
</comment>
<dbReference type="GO" id="GO:0004553">
    <property type="term" value="F:hydrolase activity, hydrolyzing O-glycosyl compounds"/>
    <property type="evidence" value="ECO:0007669"/>
    <property type="project" value="InterPro"/>
</dbReference>
<reference evidence="3" key="1">
    <citation type="journal article" date="2020" name="bioRxiv">
        <title>Whole genome comparisons of ergot fungi reveals the divergence and evolution of species within the genus Claviceps are the result of varying mechanisms driving genome evolution and host range expansion.</title>
        <authorList>
            <person name="Wyka S.A."/>
            <person name="Mondo S.J."/>
            <person name="Liu M."/>
            <person name="Dettman J."/>
            <person name="Nalam V."/>
            <person name="Broders K.D."/>
        </authorList>
    </citation>
    <scope>NUCLEOTIDE SEQUENCE</scope>
    <source>
        <strain evidence="3">CCC 602</strain>
    </source>
</reference>
<feature type="domain" description="GH16" evidence="2">
    <location>
        <begin position="71"/>
        <end position="122"/>
    </location>
</feature>